<name>A0A1R3KTI6_9ROSI</name>
<dbReference type="Proteomes" id="UP000187203">
    <property type="component" value="Unassembled WGS sequence"/>
</dbReference>
<dbReference type="EMBL" id="AWUE01011845">
    <property type="protein sequence ID" value="OMP10411.1"/>
    <property type="molecule type" value="Genomic_DNA"/>
</dbReference>
<keyword evidence="2" id="KW-1185">Reference proteome</keyword>
<gene>
    <name evidence="1" type="ORF">COLO4_04529</name>
</gene>
<protein>
    <submittedName>
        <fullName evidence="1">Mitochondrial Rho GTPase</fullName>
    </submittedName>
</protein>
<organism evidence="1 2">
    <name type="scientific">Corchorus olitorius</name>
    <dbReference type="NCBI Taxonomy" id="93759"/>
    <lineage>
        <taxon>Eukaryota</taxon>
        <taxon>Viridiplantae</taxon>
        <taxon>Streptophyta</taxon>
        <taxon>Embryophyta</taxon>
        <taxon>Tracheophyta</taxon>
        <taxon>Spermatophyta</taxon>
        <taxon>Magnoliopsida</taxon>
        <taxon>eudicotyledons</taxon>
        <taxon>Gunneridae</taxon>
        <taxon>Pentapetalae</taxon>
        <taxon>rosids</taxon>
        <taxon>malvids</taxon>
        <taxon>Malvales</taxon>
        <taxon>Malvaceae</taxon>
        <taxon>Grewioideae</taxon>
        <taxon>Apeibeae</taxon>
        <taxon>Corchorus</taxon>
    </lineage>
</organism>
<reference evidence="2" key="1">
    <citation type="submission" date="2013-09" db="EMBL/GenBank/DDBJ databases">
        <title>Corchorus olitorius genome sequencing.</title>
        <authorList>
            <person name="Alam M."/>
            <person name="Haque M.S."/>
            <person name="Islam M.S."/>
            <person name="Emdad E.M."/>
            <person name="Islam M.M."/>
            <person name="Ahmed B."/>
            <person name="Halim A."/>
            <person name="Hossen Q.M.M."/>
            <person name="Hossain M.Z."/>
            <person name="Ahmed R."/>
            <person name="Khan M.M."/>
            <person name="Islam R."/>
            <person name="Rashid M.M."/>
            <person name="Khan S.A."/>
            <person name="Rahman M.S."/>
            <person name="Alam M."/>
            <person name="Yahiya A.S."/>
            <person name="Khan M.S."/>
            <person name="Azam M.S."/>
            <person name="Haque T."/>
            <person name="Lashkar M.Z.H."/>
            <person name="Akhand A.I."/>
            <person name="Morshed G."/>
            <person name="Roy S."/>
            <person name="Uddin K.S."/>
            <person name="Rabeya T."/>
            <person name="Hossain A.S."/>
            <person name="Chowdhury A."/>
            <person name="Snigdha A.R."/>
            <person name="Mortoza M.S."/>
            <person name="Matin S.A."/>
            <person name="Hoque S.M.E."/>
            <person name="Islam M.K."/>
            <person name="Roy D.K."/>
            <person name="Haider R."/>
            <person name="Moosa M.M."/>
            <person name="Elias S.M."/>
            <person name="Hasan A.M."/>
            <person name="Jahan S."/>
            <person name="Shafiuddin M."/>
            <person name="Mahmood N."/>
            <person name="Shommy N.S."/>
        </authorList>
    </citation>
    <scope>NUCLEOTIDE SEQUENCE [LARGE SCALE GENOMIC DNA]</scope>
    <source>
        <strain evidence="2">cv. O-4</strain>
    </source>
</reference>
<comment type="caution">
    <text evidence="1">The sequence shown here is derived from an EMBL/GenBank/DDBJ whole genome shotgun (WGS) entry which is preliminary data.</text>
</comment>
<accession>A0A1R3KTI6</accession>
<evidence type="ECO:0000313" key="2">
    <source>
        <dbReference type="Proteomes" id="UP000187203"/>
    </source>
</evidence>
<evidence type="ECO:0000313" key="1">
    <source>
        <dbReference type="EMBL" id="OMP10411.1"/>
    </source>
</evidence>
<proteinExistence type="predicted"/>
<dbReference type="AlphaFoldDB" id="A0A1R3KTI6"/>
<sequence length="75" mass="8591">MYTAVGDDIMSPYVMHLCDIVSCCISLKSYGHYLLYKFCFFLQMYWRLPVNAYVALYPPVPLAPDVAPELVTCTE</sequence>